<proteinExistence type="predicted"/>
<dbReference type="EMBL" id="DRQG01000002">
    <property type="protein sequence ID" value="HGY54081.1"/>
    <property type="molecule type" value="Genomic_DNA"/>
</dbReference>
<dbReference type="Proteomes" id="UP000885779">
    <property type="component" value="Unassembled WGS sequence"/>
</dbReference>
<organism evidence="1">
    <name type="scientific">Caldithrix abyssi</name>
    <dbReference type="NCBI Taxonomy" id="187145"/>
    <lineage>
        <taxon>Bacteria</taxon>
        <taxon>Pseudomonadati</taxon>
        <taxon>Calditrichota</taxon>
        <taxon>Calditrichia</taxon>
        <taxon>Calditrichales</taxon>
        <taxon>Calditrichaceae</taxon>
        <taxon>Caldithrix</taxon>
    </lineage>
</organism>
<dbReference type="AlphaFoldDB" id="A0A7V4TX34"/>
<sequence length="95" mass="10842">MLIYLILIIMAAQIQAEEIRIRKALDANVFLLEDGRKIKLAYVETPSLYSADSLRASIARRIVKYVRSNMLRAPLQMEIVEPVPEGAEVLPVRLY</sequence>
<accession>A0A7V4TX34</accession>
<feature type="non-terminal residue" evidence="1">
    <location>
        <position position="95"/>
    </location>
</feature>
<name>A0A7V4TX34_CALAY</name>
<evidence type="ECO:0000313" key="1">
    <source>
        <dbReference type="EMBL" id="HGY54081.1"/>
    </source>
</evidence>
<protein>
    <submittedName>
        <fullName evidence="1">Uncharacterized protein</fullName>
    </submittedName>
</protein>
<reference evidence="1" key="1">
    <citation type="journal article" date="2020" name="mSystems">
        <title>Genome- and Community-Level Interaction Insights into Carbon Utilization and Element Cycling Functions of Hydrothermarchaeota in Hydrothermal Sediment.</title>
        <authorList>
            <person name="Zhou Z."/>
            <person name="Liu Y."/>
            <person name="Xu W."/>
            <person name="Pan J."/>
            <person name="Luo Z.H."/>
            <person name="Li M."/>
        </authorList>
    </citation>
    <scope>NUCLEOTIDE SEQUENCE [LARGE SCALE GENOMIC DNA]</scope>
    <source>
        <strain evidence="1">HyVt-577</strain>
    </source>
</reference>
<comment type="caution">
    <text evidence="1">The sequence shown here is derived from an EMBL/GenBank/DDBJ whole genome shotgun (WGS) entry which is preliminary data.</text>
</comment>
<gene>
    <name evidence="1" type="ORF">ENK44_00120</name>
</gene>